<name>A0A9X0QBN2_9BACT</name>
<evidence type="ECO:0000313" key="2">
    <source>
        <dbReference type="Proteomes" id="UP000535182"/>
    </source>
</evidence>
<dbReference type="EMBL" id="JACHEB010000002">
    <property type="protein sequence ID" value="MBB5327259.1"/>
    <property type="molecule type" value="Genomic_DNA"/>
</dbReference>
<gene>
    <name evidence="1" type="ORF">HDF14_000864</name>
</gene>
<organism evidence="1 2">
    <name type="scientific">Tunturiibacter gelidiferens</name>
    <dbReference type="NCBI Taxonomy" id="3069689"/>
    <lineage>
        <taxon>Bacteria</taxon>
        <taxon>Pseudomonadati</taxon>
        <taxon>Acidobacteriota</taxon>
        <taxon>Terriglobia</taxon>
        <taxon>Terriglobales</taxon>
        <taxon>Acidobacteriaceae</taxon>
        <taxon>Tunturiibacter</taxon>
    </lineage>
</organism>
<dbReference type="Proteomes" id="UP000535182">
    <property type="component" value="Unassembled WGS sequence"/>
</dbReference>
<accession>A0A9X0QBN2</accession>
<protein>
    <submittedName>
        <fullName evidence="1">Uncharacterized protein</fullName>
    </submittedName>
</protein>
<evidence type="ECO:0000313" key="1">
    <source>
        <dbReference type="EMBL" id="MBB5327259.1"/>
    </source>
</evidence>
<sequence length="75" mass="8359">MRNNFIAFMGGVTGAGLFGKLRRPGAPTEFIDSRTVEDYLAGGEFEETLQLWLRGACEGKPPDFHGEEKRGLRTR</sequence>
<proteinExistence type="predicted"/>
<keyword evidence="2" id="KW-1185">Reference proteome</keyword>
<reference evidence="1 2" key="1">
    <citation type="submission" date="2020-08" db="EMBL/GenBank/DDBJ databases">
        <title>Genomic Encyclopedia of Type Strains, Phase IV (KMG-V): Genome sequencing to study the core and pangenomes of soil and plant-associated prokaryotes.</title>
        <authorList>
            <person name="Whitman W."/>
        </authorList>
    </citation>
    <scope>NUCLEOTIDE SEQUENCE [LARGE SCALE GENOMIC DNA]</scope>
    <source>
        <strain evidence="1 2">X5P2</strain>
    </source>
</reference>
<comment type="caution">
    <text evidence="1">The sequence shown here is derived from an EMBL/GenBank/DDBJ whole genome shotgun (WGS) entry which is preliminary data.</text>
</comment>
<dbReference type="RefSeq" id="WP_183973833.1">
    <property type="nucleotide sequence ID" value="NZ_JACHEB010000002.1"/>
</dbReference>
<dbReference type="AlphaFoldDB" id="A0A9X0QBN2"/>